<gene>
    <name evidence="1" type="primary">tnsC_2</name>
    <name evidence="1" type="ORF">GAK29_02546</name>
</gene>
<organism evidence="1 2">
    <name type="scientific">Acinetobacter bereziniae</name>
    <name type="common">Acinetobacter genomosp. 10</name>
    <dbReference type="NCBI Taxonomy" id="106648"/>
    <lineage>
        <taxon>Bacteria</taxon>
        <taxon>Pseudomonadati</taxon>
        <taxon>Pseudomonadota</taxon>
        <taxon>Gammaproteobacteria</taxon>
        <taxon>Moraxellales</taxon>
        <taxon>Moraxellaceae</taxon>
        <taxon>Acinetobacter</taxon>
    </lineage>
</organism>
<sequence>MECAFTDALWKYQWLNKADMHLSDEIRECLYDLSQGILDIAVKLFVLAQINAITSGLERITVKLLTDVTH</sequence>
<name>A0A833PEV4_ACIBZ</name>
<dbReference type="AlphaFoldDB" id="A0A833PEV4"/>
<comment type="caution">
    <text evidence="1">The sequence shown here is derived from an EMBL/GenBank/DDBJ whole genome shotgun (WGS) entry which is preliminary data.</text>
</comment>
<dbReference type="EMBL" id="WNDP01000060">
    <property type="protein sequence ID" value="KAF1024507.1"/>
    <property type="molecule type" value="Genomic_DNA"/>
</dbReference>
<reference evidence="2" key="1">
    <citation type="journal article" date="2020" name="MBio">
        <title>Horizontal gene transfer to a defensive symbiont with a reduced genome amongst a multipartite beetle microbiome.</title>
        <authorList>
            <person name="Waterworth S.C."/>
            <person name="Florez L.V."/>
            <person name="Rees E.R."/>
            <person name="Hertweck C."/>
            <person name="Kaltenpoth M."/>
            <person name="Kwan J.C."/>
        </authorList>
    </citation>
    <scope>NUCLEOTIDE SEQUENCE [LARGE SCALE GENOMIC DNA]</scope>
</reference>
<dbReference type="Proteomes" id="UP000490535">
    <property type="component" value="Unassembled WGS sequence"/>
</dbReference>
<evidence type="ECO:0000313" key="1">
    <source>
        <dbReference type="EMBL" id="KAF1024507.1"/>
    </source>
</evidence>
<evidence type="ECO:0000313" key="2">
    <source>
        <dbReference type="Proteomes" id="UP000490535"/>
    </source>
</evidence>
<proteinExistence type="predicted"/>
<protein>
    <submittedName>
        <fullName evidence="1">Transposon Tn7 transposition protein TnsC</fullName>
    </submittedName>
</protein>
<accession>A0A833PEV4</accession>